<evidence type="ECO:0000256" key="10">
    <source>
        <dbReference type="ARBA" id="ARBA00062935"/>
    </source>
</evidence>
<keyword evidence="3" id="KW-0963">Cytoplasm</keyword>
<dbReference type="Gene3D" id="3.60.40.10">
    <property type="entry name" value="PPM-type phosphatase domain"/>
    <property type="match status" value="1"/>
</dbReference>
<dbReference type="GO" id="GO:0005789">
    <property type="term" value="C:endoplasmic reticulum membrane"/>
    <property type="evidence" value="ECO:0007669"/>
    <property type="project" value="UniProtKB-SubCell"/>
</dbReference>
<dbReference type="Pfam" id="PF00481">
    <property type="entry name" value="PP2C"/>
    <property type="match status" value="1"/>
</dbReference>
<evidence type="ECO:0000313" key="16">
    <source>
        <dbReference type="EMBL" id="KAK3091849.1"/>
    </source>
</evidence>
<name>A0AA88Y3T2_PINIB</name>
<accession>A0AA88Y3T2</accession>
<dbReference type="GO" id="GO:0005829">
    <property type="term" value="C:cytosol"/>
    <property type="evidence" value="ECO:0007669"/>
    <property type="project" value="UniProtKB-SubCell"/>
</dbReference>
<comment type="subcellular location">
    <subcellularLocation>
        <location evidence="2">Cytoplasm</location>
        <location evidence="2">Cytosol</location>
    </subcellularLocation>
    <subcellularLocation>
        <location evidence="1">Endoplasmic reticulum membrane</location>
        <topology evidence="1">Peripheral membrane protein</topology>
        <orientation evidence="1">Cytoplasmic side</orientation>
    </subcellularLocation>
</comment>
<dbReference type="AlphaFoldDB" id="A0AA88Y3T2"/>
<gene>
    <name evidence="16" type="ORF">FSP39_023145</name>
</gene>
<dbReference type="Proteomes" id="UP001186944">
    <property type="component" value="Unassembled WGS sequence"/>
</dbReference>
<evidence type="ECO:0000256" key="13">
    <source>
        <dbReference type="ARBA" id="ARBA00080658"/>
    </source>
</evidence>
<feature type="region of interest" description="Disordered" evidence="14">
    <location>
        <begin position="524"/>
        <end position="553"/>
    </location>
</feature>
<evidence type="ECO:0000259" key="15">
    <source>
        <dbReference type="PROSITE" id="PS51746"/>
    </source>
</evidence>
<evidence type="ECO:0000256" key="12">
    <source>
        <dbReference type="ARBA" id="ARBA00080486"/>
    </source>
</evidence>
<feature type="domain" description="PPM-type phosphatase" evidence="15">
    <location>
        <begin position="37"/>
        <end position="376"/>
    </location>
</feature>
<protein>
    <recommendedName>
        <fullName evidence="11">TGF-beta-activated kinase 1 and MAP3K7-binding protein 1</fullName>
    </recommendedName>
    <alternativeName>
        <fullName evidence="12">Mitogen-activated protein kinase kinase kinase 7-interacting protein 1</fullName>
    </alternativeName>
    <alternativeName>
        <fullName evidence="13">TGF-beta-activated kinase 1-binding protein 1</fullName>
    </alternativeName>
</protein>
<dbReference type="PANTHER" id="PTHR13832:SF533">
    <property type="entry name" value="TGF-BETA-ACTIVATED KINASE 1 AND MAP3K7-BINDING PROTEIN 1"/>
    <property type="match status" value="1"/>
</dbReference>
<dbReference type="PANTHER" id="PTHR13832">
    <property type="entry name" value="PROTEIN PHOSPHATASE 2C"/>
    <property type="match status" value="1"/>
</dbReference>
<dbReference type="InterPro" id="IPR036457">
    <property type="entry name" value="PPM-type-like_dom_sf"/>
</dbReference>
<evidence type="ECO:0000256" key="11">
    <source>
        <dbReference type="ARBA" id="ARBA00074232"/>
    </source>
</evidence>
<evidence type="ECO:0000256" key="2">
    <source>
        <dbReference type="ARBA" id="ARBA00004514"/>
    </source>
</evidence>
<feature type="region of interest" description="Disordered" evidence="14">
    <location>
        <begin position="425"/>
        <end position="483"/>
    </location>
</feature>
<evidence type="ECO:0000256" key="4">
    <source>
        <dbReference type="ARBA" id="ARBA00022553"/>
    </source>
</evidence>
<dbReference type="CDD" id="cd00143">
    <property type="entry name" value="PP2Cc"/>
    <property type="match status" value="1"/>
</dbReference>
<evidence type="ECO:0000256" key="7">
    <source>
        <dbReference type="ARBA" id="ARBA00023136"/>
    </source>
</evidence>
<keyword evidence="4" id="KW-0597">Phosphoprotein</keyword>
<evidence type="ECO:0000256" key="3">
    <source>
        <dbReference type="ARBA" id="ARBA00022490"/>
    </source>
</evidence>
<feature type="compositionally biased region" description="Low complexity" evidence="14">
    <location>
        <begin position="444"/>
        <end position="481"/>
    </location>
</feature>
<evidence type="ECO:0000256" key="1">
    <source>
        <dbReference type="ARBA" id="ARBA00004397"/>
    </source>
</evidence>
<dbReference type="GO" id="GO:0007165">
    <property type="term" value="P:signal transduction"/>
    <property type="evidence" value="ECO:0007669"/>
    <property type="project" value="UniProtKB-ARBA"/>
</dbReference>
<dbReference type="SMART" id="SM00332">
    <property type="entry name" value="PP2Cc"/>
    <property type="match status" value="1"/>
</dbReference>
<dbReference type="GO" id="GO:1902533">
    <property type="term" value="P:positive regulation of intracellular signal transduction"/>
    <property type="evidence" value="ECO:0007669"/>
    <property type="project" value="UniProtKB-ARBA"/>
</dbReference>
<dbReference type="FunFam" id="3.60.40.10:FF:000014">
    <property type="entry name" value="TGF-beta-activated kinase 1 and MAP3K7-binding protein 1-like"/>
    <property type="match status" value="1"/>
</dbReference>
<comment type="function">
    <text evidence="9">Key adapter protein that plays an essential role in JNK and NF-kappa-B activation and proinflammatory cytokines production in response to stimulation with TLRs and cytokines. Mechanistically, associates with the catalytic domain of MAP3K7/TAK1 to trigger MAP3K7/TAK1 autophosphorylation leading to its full activation. Similarly, associates with MAPK14 and triggers its autophosphorylation and subsequent activation. In turn, MAPK14 phosphorylates TAB1 and inhibits MAP3K7/TAK1 activation in a feedback control mechanism. Also plays a role in recruiting MAPK14 to the TAK1 complex for the phosphorylation of the TAB2 and TAB3 regulatory subunits.</text>
</comment>
<dbReference type="SUPFAM" id="SSF81606">
    <property type="entry name" value="PP2C-like"/>
    <property type="match status" value="1"/>
</dbReference>
<dbReference type="EMBL" id="VSWD01000010">
    <property type="protein sequence ID" value="KAK3091849.1"/>
    <property type="molecule type" value="Genomic_DNA"/>
</dbReference>
<evidence type="ECO:0000256" key="8">
    <source>
        <dbReference type="ARBA" id="ARBA00023180"/>
    </source>
</evidence>
<comment type="caution">
    <text evidence="16">The sequence shown here is derived from an EMBL/GenBank/DDBJ whole genome shotgun (WGS) entry which is preliminary data.</text>
</comment>
<dbReference type="GO" id="GO:0004722">
    <property type="term" value="F:protein serine/threonine phosphatase activity"/>
    <property type="evidence" value="ECO:0007669"/>
    <property type="project" value="InterPro"/>
</dbReference>
<keyword evidence="8" id="KW-0325">Glycoprotein</keyword>
<organism evidence="16 17">
    <name type="scientific">Pinctada imbricata</name>
    <name type="common">Atlantic pearl-oyster</name>
    <name type="synonym">Pinctada martensii</name>
    <dbReference type="NCBI Taxonomy" id="66713"/>
    <lineage>
        <taxon>Eukaryota</taxon>
        <taxon>Metazoa</taxon>
        <taxon>Spiralia</taxon>
        <taxon>Lophotrochozoa</taxon>
        <taxon>Mollusca</taxon>
        <taxon>Bivalvia</taxon>
        <taxon>Autobranchia</taxon>
        <taxon>Pteriomorphia</taxon>
        <taxon>Pterioida</taxon>
        <taxon>Pterioidea</taxon>
        <taxon>Pteriidae</taxon>
        <taxon>Pinctada</taxon>
    </lineage>
</organism>
<evidence type="ECO:0000256" key="9">
    <source>
        <dbReference type="ARBA" id="ARBA00057862"/>
    </source>
</evidence>
<dbReference type="InterPro" id="IPR015655">
    <property type="entry name" value="PP2C"/>
</dbReference>
<evidence type="ECO:0000256" key="14">
    <source>
        <dbReference type="SAM" id="MobiDB-lite"/>
    </source>
</evidence>
<proteinExistence type="predicted"/>
<dbReference type="InterPro" id="IPR001932">
    <property type="entry name" value="PPM-type_phosphatase-like_dom"/>
</dbReference>
<keyword evidence="7" id="KW-0472">Membrane</keyword>
<comment type="subunit">
    <text evidence="10">Interacts with XIAP and BIRC7. Interacts with TRAF6 and MAP3K7; during IL-1 signaling. Identified in the TRIKA2 complex composed of MAP3K7, TAB1 and TAB2. Interacts with TRAF6 and MAPK14; these interactions allow MAPK14 autophosphorylation. Interacts with STING1; interaction takes place following cGAMP activation and promotes TAB1 recruitment to the endoplasmic reticulum, triggering MAP3K7/TAK1 activation and STING1 phosphorylation.</text>
</comment>
<dbReference type="GO" id="GO:0008047">
    <property type="term" value="F:enzyme activator activity"/>
    <property type="evidence" value="ECO:0007669"/>
    <property type="project" value="UniProtKB-ARBA"/>
</dbReference>
<sequence>MGISRRHFIFSYCGLKAADRGHALSWTDDLPVCPLSGVGFSTNQIYREDGFRREDHEFEDRSFHFRFDENCYLYGVFDGHDGSRAANFAAQRVPAELLLGQLVGKNTDDEIKEVLYQAFIAVEKSFFESIDQLFAEKTTIQLRLPEGLSHYDKVLQYPDIMKKLDDLEAEITGGTTATVALTYRNKLYVANVGDTRAILCQRDEGGVLSVSQLSIDHSLANEEEVTRLSQLRLDVDRLKQHRRIGSSDCTRCIGDYHVKGGYKDIEILVNATHEPVIAEPHVAGGFSISNQPSFLIIMSDGLYQALQDATGTHTVNVDIARMVAAEFNMQSTLNGVAQAVVDRVVRIHHDSFIGGTPDVKQICQKRGDITLMVRNFNYPLPNAMNSPTASGNYHPVSVPFYQPRTVSMPPSVNIPTTDFLYVNTETSSGSDAPSPGGLTPTPAGMSATDTLTTSTTMGSSTLETNTSGRSYTSTESSTQSSGEIRFPSRYYHRAKLELDSEGKVEAYIDFTEFYAAINRLTEAQRESLNAETKPKSAYDPINEESEPMSAPEN</sequence>
<keyword evidence="17" id="KW-1185">Reference proteome</keyword>
<dbReference type="PROSITE" id="PS51746">
    <property type="entry name" value="PPM_2"/>
    <property type="match status" value="1"/>
</dbReference>
<evidence type="ECO:0000313" key="17">
    <source>
        <dbReference type="Proteomes" id="UP001186944"/>
    </source>
</evidence>
<evidence type="ECO:0000256" key="6">
    <source>
        <dbReference type="ARBA" id="ARBA00022843"/>
    </source>
</evidence>
<evidence type="ECO:0000256" key="5">
    <source>
        <dbReference type="ARBA" id="ARBA00022824"/>
    </source>
</evidence>
<keyword evidence="5" id="KW-0256">Endoplasmic reticulum</keyword>
<keyword evidence="6" id="KW-0832">Ubl conjugation</keyword>
<reference evidence="16" key="1">
    <citation type="submission" date="2019-08" db="EMBL/GenBank/DDBJ databases">
        <title>The improved chromosome-level genome for the pearl oyster Pinctada fucata martensii using PacBio sequencing and Hi-C.</title>
        <authorList>
            <person name="Zheng Z."/>
        </authorList>
    </citation>
    <scope>NUCLEOTIDE SEQUENCE</scope>
    <source>
        <strain evidence="16">ZZ-2019</strain>
        <tissue evidence="16">Adductor muscle</tissue>
    </source>
</reference>